<dbReference type="SUPFAM" id="SSF49879">
    <property type="entry name" value="SMAD/FHA domain"/>
    <property type="match status" value="1"/>
</dbReference>
<dbReference type="SMART" id="SM00240">
    <property type="entry name" value="FHA"/>
    <property type="match status" value="1"/>
</dbReference>
<dbReference type="OrthoDB" id="436852at2759"/>
<proteinExistence type="predicted"/>
<dbReference type="CDD" id="cd00060">
    <property type="entry name" value="FHA"/>
    <property type="match status" value="1"/>
</dbReference>
<accession>A0A0R3T8R7</accession>
<evidence type="ECO:0000313" key="4">
    <source>
        <dbReference type="WBParaSite" id="HNAJ_0000345501-mRNA-1"/>
    </source>
</evidence>
<sequence>MPKLILYQVADVTQEGGNKFRKIEMKDEQDLLLLGRMERNKQFYKQIDSFEAKKAISRLHALIEKADGKFYLSDLSKSGTYVNHRRVNKRTQLKPHDLVYFGHPKGAEIIPDQPITQYFWDLKYVVSIA</sequence>
<evidence type="ECO:0000313" key="3">
    <source>
        <dbReference type="Proteomes" id="UP000278807"/>
    </source>
</evidence>
<organism evidence="4">
    <name type="scientific">Rodentolepis nana</name>
    <name type="common">Dwarf tapeworm</name>
    <name type="synonym">Hymenolepis nana</name>
    <dbReference type="NCBI Taxonomy" id="102285"/>
    <lineage>
        <taxon>Eukaryota</taxon>
        <taxon>Metazoa</taxon>
        <taxon>Spiralia</taxon>
        <taxon>Lophotrochozoa</taxon>
        <taxon>Platyhelminthes</taxon>
        <taxon>Cestoda</taxon>
        <taxon>Eucestoda</taxon>
        <taxon>Cyclophyllidea</taxon>
        <taxon>Hymenolepididae</taxon>
        <taxon>Rodentolepis</taxon>
    </lineage>
</organism>
<feature type="domain" description="FHA" evidence="1">
    <location>
        <begin position="32"/>
        <end position="87"/>
    </location>
</feature>
<dbReference type="InterPro" id="IPR008984">
    <property type="entry name" value="SMAD_FHA_dom_sf"/>
</dbReference>
<name>A0A0R3T8R7_RODNA</name>
<reference evidence="2 3" key="2">
    <citation type="submission" date="2018-11" db="EMBL/GenBank/DDBJ databases">
        <authorList>
            <consortium name="Pathogen Informatics"/>
        </authorList>
    </citation>
    <scope>NUCLEOTIDE SEQUENCE [LARGE SCALE GENOMIC DNA]</scope>
</reference>
<dbReference type="PROSITE" id="PS50006">
    <property type="entry name" value="FHA_DOMAIN"/>
    <property type="match status" value="1"/>
</dbReference>
<dbReference type="Pfam" id="PF00498">
    <property type="entry name" value="FHA"/>
    <property type="match status" value="1"/>
</dbReference>
<dbReference type="AlphaFoldDB" id="A0A0R3T8R7"/>
<dbReference type="EMBL" id="UZAE01002022">
    <property type="protein sequence ID" value="VDN99313.1"/>
    <property type="molecule type" value="Genomic_DNA"/>
</dbReference>
<dbReference type="Gene3D" id="2.60.200.20">
    <property type="match status" value="1"/>
</dbReference>
<evidence type="ECO:0000313" key="2">
    <source>
        <dbReference type="EMBL" id="VDN99313.1"/>
    </source>
</evidence>
<keyword evidence="3" id="KW-1185">Reference proteome</keyword>
<dbReference type="Proteomes" id="UP000278807">
    <property type="component" value="Unassembled WGS sequence"/>
</dbReference>
<dbReference type="WBParaSite" id="HNAJ_0000345501-mRNA-1">
    <property type="protein sequence ID" value="HNAJ_0000345501-mRNA-1"/>
    <property type="gene ID" value="HNAJ_0000345501"/>
</dbReference>
<gene>
    <name evidence="2" type="ORF">HNAJ_LOCUS3454</name>
</gene>
<dbReference type="InterPro" id="IPR000253">
    <property type="entry name" value="FHA_dom"/>
</dbReference>
<reference evidence="4" key="1">
    <citation type="submission" date="2017-02" db="UniProtKB">
        <authorList>
            <consortium name="WormBaseParasite"/>
        </authorList>
    </citation>
    <scope>IDENTIFICATION</scope>
</reference>
<dbReference type="STRING" id="102285.A0A0R3T8R7"/>
<evidence type="ECO:0000259" key="1">
    <source>
        <dbReference type="PROSITE" id="PS50006"/>
    </source>
</evidence>
<protein>
    <submittedName>
        <fullName evidence="4">FHA domain-containing protein</fullName>
    </submittedName>
</protein>